<feature type="region of interest" description="Disordered" evidence="6">
    <location>
        <begin position="266"/>
        <end position="352"/>
    </location>
</feature>
<sequence length="634" mass="66136">MESYVGVKRKNVAVGGDVGREMPVAPPSSSSAAVGMVEFPAAAAGLGYAGMTAKEAGGGYQERRVVVGEMDFFKTAEKRGERKEPPPPLPLPPATATAAASGHAGASPDDLSLNKDDLTINMGLLVGRRRNSGSEESIVDDGGVSSNDEEHREAKAALAVTKAEIGRLSEENKRLKNMLSNVTTKYNSLQMQFVTLMQQRRSVLAAPIHQQELLDPEKKEQEGSQQQQQQLIPRQFISLGSASLQPDVEAPHSVVVVGGGGGDVCAPSSSNPDAAVPAMMPLPHFDHHNHHHPIHGGRERGSSPAEADHHRHHQQEQPPPQQQQQQLPPSWLPADKVPRFLPGKGPEPVPEAATMRKARVSVRARSDAPMISDGCQWRKYGQKMAKGNPCPRAYYRCTMAAGCPVRKQVQRCAEDRTVLITTYEGNHNHPLPPAAMAMASTTAAAASMLLSGSMPSADGSLMAGSNFLARAVLPCSSTVATISASAPFPTVTLDLTQTAPPPPPASSTQPQPPRPEPAQLQAALAEAARPVALPQLFGQKLYDQSKLSAVQAVAGTKGSDGGALADTVNAATAAIASDPNFTAVLAAALTSYIGSSSGSGGGGAGGSSGTVQPLMSGGGGDSCSRDDKIGEQNS</sequence>
<feature type="region of interest" description="Disordered" evidence="6">
    <location>
        <begin position="77"/>
        <end position="113"/>
    </location>
</feature>
<dbReference type="Gene3D" id="2.20.25.80">
    <property type="entry name" value="WRKY domain"/>
    <property type="match status" value="1"/>
</dbReference>
<protein>
    <recommendedName>
        <fullName evidence="7">WRKY domain-containing protein</fullName>
    </recommendedName>
</protein>
<feature type="compositionally biased region" description="Low complexity" evidence="6">
    <location>
        <begin position="94"/>
        <end position="108"/>
    </location>
</feature>
<dbReference type="Proteomes" id="UP000026961">
    <property type="component" value="Chromosome 5"/>
</dbReference>
<evidence type="ECO:0000259" key="7">
    <source>
        <dbReference type="PROSITE" id="PS50811"/>
    </source>
</evidence>
<dbReference type="STRING" id="40148.A0A0E0A2X3"/>
<dbReference type="EnsemblPlants" id="OGLUM05G27710.1">
    <property type="protein sequence ID" value="OGLUM05G27710.1"/>
    <property type="gene ID" value="OGLUM05G27710"/>
</dbReference>
<dbReference type="InterPro" id="IPR036576">
    <property type="entry name" value="WRKY_dom_sf"/>
</dbReference>
<evidence type="ECO:0000313" key="8">
    <source>
        <dbReference type="EnsemblPlants" id="OGLUM05G27710.1"/>
    </source>
</evidence>
<dbReference type="FunFam" id="2.20.25.80:FF:000002">
    <property type="entry name" value="probable WRKY transcription factor 31"/>
    <property type="match status" value="1"/>
</dbReference>
<feature type="compositionally biased region" description="Gly residues" evidence="6">
    <location>
        <begin position="597"/>
        <end position="608"/>
    </location>
</feature>
<dbReference type="AlphaFoldDB" id="A0A0E0A2X3"/>
<reference evidence="8" key="1">
    <citation type="submission" date="2015-04" db="UniProtKB">
        <authorList>
            <consortium name="EnsemblPlants"/>
        </authorList>
    </citation>
    <scope>IDENTIFICATION</scope>
</reference>
<dbReference type="Gramene" id="OGLUM05G27710.1">
    <property type="protein sequence ID" value="OGLUM05G27710.1"/>
    <property type="gene ID" value="OGLUM05G27710"/>
</dbReference>
<dbReference type="PANTHER" id="PTHR31429">
    <property type="entry name" value="WRKY TRANSCRIPTION FACTOR 36-RELATED"/>
    <property type="match status" value="1"/>
</dbReference>
<organism evidence="8">
    <name type="scientific">Oryza glumipatula</name>
    <dbReference type="NCBI Taxonomy" id="40148"/>
    <lineage>
        <taxon>Eukaryota</taxon>
        <taxon>Viridiplantae</taxon>
        <taxon>Streptophyta</taxon>
        <taxon>Embryophyta</taxon>
        <taxon>Tracheophyta</taxon>
        <taxon>Spermatophyta</taxon>
        <taxon>Magnoliopsida</taxon>
        <taxon>Liliopsida</taxon>
        <taxon>Poales</taxon>
        <taxon>Poaceae</taxon>
        <taxon>BOP clade</taxon>
        <taxon>Oryzoideae</taxon>
        <taxon>Oryzeae</taxon>
        <taxon>Oryzinae</taxon>
        <taxon>Oryza</taxon>
    </lineage>
</organism>
<keyword evidence="5" id="KW-0539">Nucleus</keyword>
<dbReference type="PANTHER" id="PTHR31429:SF117">
    <property type="entry name" value="OS05G0567200 PROTEIN"/>
    <property type="match status" value="1"/>
</dbReference>
<keyword evidence="9" id="KW-1185">Reference proteome</keyword>
<evidence type="ECO:0000256" key="6">
    <source>
        <dbReference type="SAM" id="MobiDB-lite"/>
    </source>
</evidence>
<feature type="region of interest" description="Disordered" evidence="6">
    <location>
        <begin position="596"/>
        <end position="634"/>
    </location>
</feature>
<keyword evidence="4" id="KW-0804">Transcription</keyword>
<feature type="domain" description="WRKY" evidence="7">
    <location>
        <begin position="366"/>
        <end position="432"/>
    </location>
</feature>
<feature type="region of interest" description="Disordered" evidence="6">
    <location>
        <begin position="492"/>
        <end position="518"/>
    </location>
</feature>
<evidence type="ECO:0000256" key="2">
    <source>
        <dbReference type="ARBA" id="ARBA00023015"/>
    </source>
</evidence>
<feature type="compositionally biased region" description="Pro residues" evidence="6">
    <location>
        <begin position="499"/>
        <end position="516"/>
    </location>
</feature>
<evidence type="ECO:0000256" key="3">
    <source>
        <dbReference type="ARBA" id="ARBA00023125"/>
    </source>
</evidence>
<name>A0A0E0A2X3_9ORYZ</name>
<dbReference type="GO" id="GO:0005634">
    <property type="term" value="C:nucleus"/>
    <property type="evidence" value="ECO:0007669"/>
    <property type="project" value="UniProtKB-SubCell"/>
</dbReference>
<dbReference type="Pfam" id="PF03106">
    <property type="entry name" value="WRKY"/>
    <property type="match status" value="1"/>
</dbReference>
<dbReference type="HOGENOM" id="CLU_021824_3_1_1"/>
<dbReference type="SUPFAM" id="SSF118290">
    <property type="entry name" value="WRKY DNA-binding domain"/>
    <property type="match status" value="1"/>
</dbReference>
<feature type="region of interest" description="Disordered" evidence="6">
    <location>
        <begin position="131"/>
        <end position="153"/>
    </location>
</feature>
<dbReference type="PROSITE" id="PS50811">
    <property type="entry name" value="WRKY"/>
    <property type="match status" value="1"/>
</dbReference>
<evidence type="ECO:0000256" key="4">
    <source>
        <dbReference type="ARBA" id="ARBA00023163"/>
    </source>
</evidence>
<dbReference type="InterPro" id="IPR003657">
    <property type="entry name" value="WRKY_dom"/>
</dbReference>
<keyword evidence="2" id="KW-0805">Transcription regulation</keyword>
<dbReference type="SMART" id="SM00774">
    <property type="entry name" value="WRKY"/>
    <property type="match status" value="1"/>
</dbReference>
<evidence type="ECO:0000313" key="9">
    <source>
        <dbReference type="Proteomes" id="UP000026961"/>
    </source>
</evidence>
<feature type="compositionally biased region" description="Basic and acidic residues" evidence="6">
    <location>
        <begin position="623"/>
        <end position="634"/>
    </location>
</feature>
<proteinExistence type="predicted"/>
<feature type="compositionally biased region" description="Basic and acidic residues" evidence="6">
    <location>
        <begin position="296"/>
        <end position="309"/>
    </location>
</feature>
<accession>A0A0E0A2X3</accession>
<dbReference type="GO" id="GO:0043565">
    <property type="term" value="F:sequence-specific DNA binding"/>
    <property type="evidence" value="ECO:0007669"/>
    <property type="project" value="InterPro"/>
</dbReference>
<comment type="subcellular location">
    <subcellularLocation>
        <location evidence="1">Nucleus</location>
    </subcellularLocation>
</comment>
<dbReference type="InterPro" id="IPR044810">
    <property type="entry name" value="WRKY_plant"/>
</dbReference>
<evidence type="ECO:0000256" key="5">
    <source>
        <dbReference type="ARBA" id="ARBA00023242"/>
    </source>
</evidence>
<keyword evidence="3" id="KW-0238">DNA-binding</keyword>
<dbReference type="eggNOG" id="ENOG502QSY8">
    <property type="taxonomic scope" value="Eukaryota"/>
</dbReference>
<dbReference type="GO" id="GO:0003700">
    <property type="term" value="F:DNA-binding transcription factor activity"/>
    <property type="evidence" value="ECO:0007669"/>
    <property type="project" value="InterPro"/>
</dbReference>
<reference evidence="8" key="2">
    <citation type="submission" date="2018-05" db="EMBL/GenBank/DDBJ databases">
        <title>OgluRS3 (Oryza glumaepatula Reference Sequence Version 3).</title>
        <authorList>
            <person name="Zhang J."/>
            <person name="Kudrna D."/>
            <person name="Lee S."/>
            <person name="Talag J."/>
            <person name="Welchert J."/>
            <person name="Wing R.A."/>
        </authorList>
    </citation>
    <scope>NUCLEOTIDE SEQUENCE [LARGE SCALE GENOMIC DNA]</scope>
</reference>
<evidence type="ECO:0000256" key="1">
    <source>
        <dbReference type="ARBA" id="ARBA00004123"/>
    </source>
</evidence>